<keyword evidence="3 7" id="KW-0812">Transmembrane</keyword>
<sequence>MNYLDVLKLTVLAGEIMIKSGAEIYRTEEVMDRIAKNYGVKYVESFVTPTGIFCAIETDEGQVFTTVRRIESRGFNLTKIDKVNDFSRRLARRHIPVEEGIAELTKVAREKSEYPRWLKVLAAGFGAFFATGLIGGQGLEMVMSLFIAMLVRSFIIAIPDLGLFPFFLDLVGGFLSTLLVVVISKFYPISLGVTVVGSIMPFIPGMSITNSIRDAIAGDFLASQARGLEAFLRVIALAVSAAVVLAFLT</sequence>
<dbReference type="InterPro" id="IPR010619">
    <property type="entry name" value="ThrE-like_N"/>
</dbReference>
<evidence type="ECO:0000256" key="7">
    <source>
        <dbReference type="SAM" id="Phobius"/>
    </source>
</evidence>
<dbReference type="GO" id="GO:0005886">
    <property type="term" value="C:plasma membrane"/>
    <property type="evidence" value="ECO:0007669"/>
    <property type="project" value="UniProtKB-SubCell"/>
</dbReference>
<protein>
    <recommendedName>
        <fullName evidence="8">Threonine/serine exporter-like N-terminal domain-containing protein</fullName>
    </recommendedName>
</protein>
<dbReference type="PANTHER" id="PTHR34390">
    <property type="entry name" value="UPF0442 PROTEIN YJJB-RELATED"/>
    <property type="match status" value="1"/>
</dbReference>
<dbReference type="AlphaFoldDB" id="A0A1L8D260"/>
<keyword evidence="4 7" id="KW-1133">Transmembrane helix</keyword>
<keyword evidence="2" id="KW-1003">Cell membrane</keyword>
<feature type="transmembrane region" description="Helical" evidence="7">
    <location>
        <begin position="230"/>
        <end position="248"/>
    </location>
</feature>
<accession>A0A1L8D260</accession>
<reference evidence="10" key="1">
    <citation type="submission" date="2016-12" db="EMBL/GenBank/DDBJ databases">
        <title>Draft Genome Sequences od Carboxydothermus pertinax and islandicus, Hydrogenogenic Carboxydotrophic Bacteria.</title>
        <authorList>
            <person name="Fukuyama Y."/>
            <person name="Ohmae K."/>
            <person name="Yoneda Y."/>
            <person name="Yoshida T."/>
            <person name="Sako Y."/>
        </authorList>
    </citation>
    <scope>NUCLEOTIDE SEQUENCE [LARGE SCALE GENOMIC DNA]</scope>
    <source>
        <strain evidence="10">SET</strain>
    </source>
</reference>
<evidence type="ECO:0000256" key="3">
    <source>
        <dbReference type="ARBA" id="ARBA00022692"/>
    </source>
</evidence>
<dbReference type="PANTHER" id="PTHR34390:SF2">
    <property type="entry name" value="SUCCINATE TRANSPORTER SUBUNIT YJJP-RELATED"/>
    <property type="match status" value="1"/>
</dbReference>
<comment type="caution">
    <text evidence="9">The sequence shown here is derived from an EMBL/GenBank/DDBJ whole genome shotgun (WGS) entry which is preliminary data.</text>
</comment>
<dbReference type="InterPro" id="IPR050539">
    <property type="entry name" value="ThrE_Dicarb/AminoAcid_Exp"/>
</dbReference>
<dbReference type="EMBL" id="BDJL01000035">
    <property type="protein sequence ID" value="GAV25285.1"/>
    <property type="molecule type" value="Genomic_DNA"/>
</dbReference>
<keyword evidence="10" id="KW-1185">Reference proteome</keyword>
<evidence type="ECO:0000313" key="10">
    <source>
        <dbReference type="Proteomes" id="UP000187338"/>
    </source>
</evidence>
<evidence type="ECO:0000313" key="9">
    <source>
        <dbReference type="EMBL" id="GAV25285.1"/>
    </source>
</evidence>
<comment type="subcellular location">
    <subcellularLocation>
        <location evidence="1">Cell membrane</location>
        <topology evidence="1">Multi-pass membrane protein</topology>
    </subcellularLocation>
</comment>
<dbReference type="RefSeq" id="WP_075865440.1">
    <property type="nucleotide sequence ID" value="NZ_BDJL01000035.1"/>
</dbReference>
<feature type="transmembrane region" description="Helical" evidence="7">
    <location>
        <begin position="189"/>
        <end position="209"/>
    </location>
</feature>
<feature type="transmembrane region" description="Helical" evidence="7">
    <location>
        <begin position="166"/>
        <end position="183"/>
    </location>
</feature>
<name>A0A1L8D260_9THEO</name>
<evidence type="ECO:0000259" key="8">
    <source>
        <dbReference type="Pfam" id="PF06738"/>
    </source>
</evidence>
<evidence type="ECO:0000256" key="6">
    <source>
        <dbReference type="ARBA" id="ARBA00034125"/>
    </source>
</evidence>
<comment type="similarity">
    <text evidence="6">Belongs to the ThrE exporter (TC 2.A.79) family.</text>
</comment>
<gene>
    <name evidence="9" type="ORF">ciss_12180</name>
</gene>
<dbReference type="STRING" id="661089.ciss_12180"/>
<evidence type="ECO:0000256" key="2">
    <source>
        <dbReference type="ARBA" id="ARBA00022475"/>
    </source>
</evidence>
<keyword evidence="5 7" id="KW-0472">Membrane</keyword>
<dbReference type="GO" id="GO:0022857">
    <property type="term" value="F:transmembrane transporter activity"/>
    <property type="evidence" value="ECO:0007669"/>
    <property type="project" value="InterPro"/>
</dbReference>
<dbReference type="GO" id="GO:0015744">
    <property type="term" value="P:succinate transport"/>
    <property type="evidence" value="ECO:0007669"/>
    <property type="project" value="TreeGrafter"/>
</dbReference>
<dbReference type="Proteomes" id="UP000187338">
    <property type="component" value="Unassembled WGS sequence"/>
</dbReference>
<evidence type="ECO:0000256" key="5">
    <source>
        <dbReference type="ARBA" id="ARBA00023136"/>
    </source>
</evidence>
<feature type="domain" description="Threonine/serine exporter-like N-terminal" evidence="8">
    <location>
        <begin position="9"/>
        <end position="247"/>
    </location>
</feature>
<organism evidence="9 10">
    <name type="scientific">Carboxydothermus islandicus</name>
    <dbReference type="NCBI Taxonomy" id="661089"/>
    <lineage>
        <taxon>Bacteria</taxon>
        <taxon>Bacillati</taxon>
        <taxon>Bacillota</taxon>
        <taxon>Clostridia</taxon>
        <taxon>Thermoanaerobacterales</taxon>
        <taxon>Thermoanaerobacteraceae</taxon>
        <taxon>Carboxydothermus</taxon>
    </lineage>
</organism>
<proteinExistence type="inferred from homology"/>
<evidence type="ECO:0000256" key="1">
    <source>
        <dbReference type="ARBA" id="ARBA00004651"/>
    </source>
</evidence>
<dbReference type="Pfam" id="PF06738">
    <property type="entry name" value="ThrE"/>
    <property type="match status" value="1"/>
</dbReference>
<evidence type="ECO:0000256" key="4">
    <source>
        <dbReference type="ARBA" id="ARBA00022989"/>
    </source>
</evidence>